<organism evidence="3 4">
    <name type="scientific">Dyadobacter luteus</name>
    <dbReference type="NCBI Taxonomy" id="2259619"/>
    <lineage>
        <taxon>Bacteria</taxon>
        <taxon>Pseudomonadati</taxon>
        <taxon>Bacteroidota</taxon>
        <taxon>Cytophagia</taxon>
        <taxon>Cytophagales</taxon>
        <taxon>Spirosomataceae</taxon>
        <taxon>Dyadobacter</taxon>
    </lineage>
</organism>
<accession>A0A3D8YIH9</accession>
<dbReference type="Pfam" id="PF00582">
    <property type="entry name" value="Usp"/>
    <property type="match status" value="2"/>
</dbReference>
<gene>
    <name evidence="3" type="ORF">DSL64_05585</name>
</gene>
<dbReference type="EMBL" id="QNUL01000003">
    <property type="protein sequence ID" value="REA63311.1"/>
    <property type="molecule type" value="Genomic_DNA"/>
</dbReference>
<evidence type="ECO:0000313" key="3">
    <source>
        <dbReference type="EMBL" id="REA63311.1"/>
    </source>
</evidence>
<proteinExistence type="inferred from homology"/>
<dbReference type="Gene3D" id="3.40.50.12370">
    <property type="match status" value="1"/>
</dbReference>
<dbReference type="InterPro" id="IPR006015">
    <property type="entry name" value="Universal_stress_UspA"/>
</dbReference>
<dbReference type="SUPFAM" id="SSF52402">
    <property type="entry name" value="Adenine nucleotide alpha hydrolases-like"/>
    <property type="match status" value="2"/>
</dbReference>
<evidence type="ECO:0000313" key="4">
    <source>
        <dbReference type="Proteomes" id="UP000256373"/>
    </source>
</evidence>
<dbReference type="PRINTS" id="PR01438">
    <property type="entry name" value="UNVRSLSTRESS"/>
</dbReference>
<dbReference type="InterPro" id="IPR006016">
    <property type="entry name" value="UspA"/>
</dbReference>
<comment type="similarity">
    <text evidence="1">Belongs to the universal stress protein A family.</text>
</comment>
<reference evidence="3 4" key="1">
    <citation type="submission" date="2018-07" db="EMBL/GenBank/DDBJ databases">
        <title>Dyadobacter roseus sp. nov., isolated from rose rhizosphere soil.</title>
        <authorList>
            <person name="Chen L."/>
        </authorList>
    </citation>
    <scope>NUCLEOTIDE SEQUENCE [LARGE SCALE GENOMIC DNA]</scope>
    <source>
        <strain evidence="3 4">RS19</strain>
    </source>
</reference>
<sequence length="275" mass="30180">MKTILVPIDFSENAGRAIDAAKLIASKTDADLVFLHAYQPYITDVSLPVTMSSLPIYKEQEEGFKSLLEEQVELAKQQGFSAQSIWEADGIHDAVIRNAEELVADLIVVGRTGKGGFMDKLIGSSATNIALDAPCPVLVIPPQIDHLDIKRVVYATQLEFEEMSNLRDVAELTRQLGANLSLIKISSLEQPNIQPDHQYISQISKGLNIAEGDIVVREGGGVEEGIIGFCEEVSADLLVVSTRERGFLERFIINPSITKKLVVETPVPLLVHHIR</sequence>
<evidence type="ECO:0000256" key="1">
    <source>
        <dbReference type="ARBA" id="ARBA00008791"/>
    </source>
</evidence>
<comment type="caution">
    <text evidence="3">The sequence shown here is derived from an EMBL/GenBank/DDBJ whole genome shotgun (WGS) entry which is preliminary data.</text>
</comment>
<dbReference type="Proteomes" id="UP000256373">
    <property type="component" value="Unassembled WGS sequence"/>
</dbReference>
<dbReference type="OrthoDB" id="1522603at2"/>
<name>A0A3D8YIH9_9BACT</name>
<protein>
    <submittedName>
        <fullName evidence="3">Universal stress protein</fullName>
    </submittedName>
</protein>
<feature type="domain" description="UspA" evidence="2">
    <location>
        <begin position="1"/>
        <end position="141"/>
    </location>
</feature>
<feature type="domain" description="UspA" evidence="2">
    <location>
        <begin position="213"/>
        <end position="271"/>
    </location>
</feature>
<dbReference type="RefSeq" id="WP_115829898.1">
    <property type="nucleotide sequence ID" value="NZ_QNUL01000003.1"/>
</dbReference>
<evidence type="ECO:0000259" key="2">
    <source>
        <dbReference type="Pfam" id="PF00582"/>
    </source>
</evidence>
<dbReference type="PANTHER" id="PTHR46268">
    <property type="entry name" value="STRESS RESPONSE PROTEIN NHAX"/>
    <property type="match status" value="1"/>
</dbReference>
<dbReference type="CDD" id="cd00293">
    <property type="entry name" value="USP-like"/>
    <property type="match status" value="1"/>
</dbReference>
<dbReference type="PANTHER" id="PTHR46268:SF6">
    <property type="entry name" value="UNIVERSAL STRESS PROTEIN UP12"/>
    <property type="match status" value="1"/>
</dbReference>
<dbReference type="AlphaFoldDB" id="A0A3D8YIH9"/>
<keyword evidence="4" id="KW-1185">Reference proteome</keyword>